<evidence type="ECO:0000313" key="6">
    <source>
        <dbReference type="EMBL" id="CAI8008123.1"/>
    </source>
</evidence>
<dbReference type="InterPro" id="IPR015943">
    <property type="entry name" value="WD40/YVTN_repeat-like_dom_sf"/>
</dbReference>
<evidence type="ECO:0000256" key="4">
    <source>
        <dbReference type="PROSITE-ProRule" id="PRU00221"/>
    </source>
</evidence>
<dbReference type="SUPFAM" id="SSF50978">
    <property type="entry name" value="WD40 repeat-like"/>
    <property type="match status" value="1"/>
</dbReference>
<feature type="repeat" description="WD" evidence="4">
    <location>
        <begin position="379"/>
        <end position="414"/>
    </location>
</feature>
<dbReference type="PANTHER" id="PTHR14091">
    <property type="entry name" value="PERIODIC TRYPTOPHAN PROTEIN 1"/>
    <property type="match status" value="1"/>
</dbReference>
<evidence type="ECO:0000256" key="3">
    <source>
        <dbReference type="ARBA" id="ARBA00022737"/>
    </source>
</evidence>
<dbReference type="GO" id="GO:0006364">
    <property type="term" value="P:rRNA processing"/>
    <property type="evidence" value="ECO:0007669"/>
    <property type="project" value="InterPro"/>
</dbReference>
<proteinExistence type="predicted"/>
<dbReference type="PROSITE" id="PS50082">
    <property type="entry name" value="WD_REPEATS_2"/>
    <property type="match status" value="2"/>
</dbReference>
<evidence type="ECO:0000256" key="1">
    <source>
        <dbReference type="ARBA" id="ARBA00022553"/>
    </source>
</evidence>
<feature type="repeat" description="WD" evidence="4">
    <location>
        <begin position="251"/>
        <end position="285"/>
    </location>
</feature>
<evidence type="ECO:0000256" key="5">
    <source>
        <dbReference type="SAM" id="MobiDB-lite"/>
    </source>
</evidence>
<feature type="region of interest" description="Disordered" evidence="5">
    <location>
        <begin position="44"/>
        <end position="90"/>
    </location>
</feature>
<feature type="non-terminal residue" evidence="6">
    <location>
        <position position="1"/>
    </location>
</feature>
<name>A0AA35W4S5_GEOBA</name>
<dbReference type="Pfam" id="PF00400">
    <property type="entry name" value="WD40"/>
    <property type="match status" value="3"/>
</dbReference>
<dbReference type="InterPro" id="IPR019775">
    <property type="entry name" value="WD40_repeat_CS"/>
</dbReference>
<comment type="caution">
    <text evidence="6">The sequence shown here is derived from an EMBL/GenBank/DDBJ whole genome shotgun (WGS) entry which is preliminary data.</text>
</comment>
<dbReference type="PROSITE" id="PS00678">
    <property type="entry name" value="WD_REPEATS_1"/>
    <property type="match status" value="2"/>
</dbReference>
<feature type="region of interest" description="Disordered" evidence="5">
    <location>
        <begin position="230"/>
        <end position="252"/>
    </location>
</feature>
<dbReference type="PROSITE" id="PS50294">
    <property type="entry name" value="WD_REPEATS_REGION"/>
    <property type="match status" value="2"/>
</dbReference>
<evidence type="ECO:0000313" key="7">
    <source>
        <dbReference type="Proteomes" id="UP001174909"/>
    </source>
</evidence>
<dbReference type="AlphaFoldDB" id="A0AA35W4S5"/>
<keyword evidence="7" id="KW-1185">Reference proteome</keyword>
<dbReference type="PRINTS" id="PR00320">
    <property type="entry name" value="GPROTEINBRPT"/>
</dbReference>
<keyword evidence="1" id="KW-0597">Phosphoprotein</keyword>
<evidence type="ECO:0000256" key="2">
    <source>
        <dbReference type="ARBA" id="ARBA00022574"/>
    </source>
</evidence>
<dbReference type="InterPro" id="IPR036322">
    <property type="entry name" value="WD40_repeat_dom_sf"/>
</dbReference>
<dbReference type="InterPro" id="IPR001680">
    <property type="entry name" value="WD40_rpt"/>
</dbReference>
<keyword evidence="3" id="KW-0677">Repeat</keyword>
<accession>A0AA35W4S5</accession>
<reference evidence="6" key="1">
    <citation type="submission" date="2023-03" db="EMBL/GenBank/DDBJ databases">
        <authorList>
            <person name="Steffen K."/>
            <person name="Cardenas P."/>
        </authorList>
    </citation>
    <scope>NUCLEOTIDE SEQUENCE</scope>
</reference>
<feature type="compositionally biased region" description="Basic residues" evidence="5">
    <location>
        <begin position="230"/>
        <end position="239"/>
    </location>
</feature>
<gene>
    <name evidence="6" type="ORF">GBAR_LOCUS5606</name>
</gene>
<keyword evidence="2 4" id="KW-0853">WD repeat</keyword>
<sequence>MASGGGSSLVPCVCWVPKGASKENPDKVELSQEELQELMMKEAQEQMRGLDVSQKKEGEEGAGVERSVEEEYNLSQYSSDESGGEGEKMTGAGMGNGLAGLAYFASNDSDPYITLKNPPPEDNEEDDFKILSTENLLIVGRADDEFSSVEVHVFSDDDFHCYCHHEILLTSFPLAMEWMDFDPGEPDKKGSYLVVGMMTPGIEVWDLDLVDGLEPILTLGPSTLDLAMKSSRKSKKKKKGGGDSGASGDSGEGHSDAVLGLAWNSIVRTALASCSADKTVRIWDMCGPKCVLTLPHPDKVQCLQWHPYDPQLLATGAYDGRVRLFNCVASQNKTREWKLDGEVERLLWNHLKPDHLLASTDGHTVHCLDRNADSAVFQIHAHTDAICDLSLSCYMPGLLVTASTDDTIKFWDIQVLVFAVTSNFSSYPPHVPKIPPLRKYVEPLSKCTSLSIYIHLRMINPCSYSADPCTWEQCCVPGFVWTLRMSWQWAEPGMGFRPLTSEDWYRVCSASQLPWCFIIVEPAAYQLQ</sequence>
<dbReference type="Gene3D" id="2.130.10.10">
    <property type="entry name" value="YVTN repeat-like/Quinoprotein amine dehydrogenase"/>
    <property type="match status" value="1"/>
</dbReference>
<dbReference type="InterPro" id="IPR044285">
    <property type="entry name" value="PWP1"/>
</dbReference>
<dbReference type="GO" id="GO:0005634">
    <property type="term" value="C:nucleus"/>
    <property type="evidence" value="ECO:0007669"/>
    <property type="project" value="TreeGrafter"/>
</dbReference>
<protein>
    <submittedName>
        <fullName evidence="6">Periodic tryptophan protein 1 homolog</fullName>
    </submittedName>
</protein>
<organism evidence="6 7">
    <name type="scientific">Geodia barretti</name>
    <name type="common">Barrett's horny sponge</name>
    <dbReference type="NCBI Taxonomy" id="519541"/>
    <lineage>
        <taxon>Eukaryota</taxon>
        <taxon>Metazoa</taxon>
        <taxon>Porifera</taxon>
        <taxon>Demospongiae</taxon>
        <taxon>Heteroscleromorpha</taxon>
        <taxon>Tetractinellida</taxon>
        <taxon>Astrophorina</taxon>
        <taxon>Geodiidae</taxon>
        <taxon>Geodia</taxon>
    </lineage>
</organism>
<dbReference type="SMART" id="SM00320">
    <property type="entry name" value="WD40"/>
    <property type="match status" value="4"/>
</dbReference>
<dbReference type="InterPro" id="IPR020472">
    <property type="entry name" value="WD40_PAC1"/>
</dbReference>
<dbReference type="Proteomes" id="UP001174909">
    <property type="component" value="Unassembled WGS sequence"/>
</dbReference>
<dbReference type="EMBL" id="CASHTH010000818">
    <property type="protein sequence ID" value="CAI8008123.1"/>
    <property type="molecule type" value="Genomic_DNA"/>
</dbReference>
<dbReference type="PANTHER" id="PTHR14091:SF0">
    <property type="entry name" value="PERIODIC TRYPTOPHAN PROTEIN 1 HOMOLOG"/>
    <property type="match status" value="1"/>
</dbReference>